<feature type="region of interest" description="Disordered" evidence="1">
    <location>
        <begin position="46"/>
        <end position="69"/>
    </location>
</feature>
<accession>L9WSS0</accession>
<proteinExistence type="predicted"/>
<evidence type="ECO:0000256" key="1">
    <source>
        <dbReference type="SAM" id="MobiDB-lite"/>
    </source>
</evidence>
<gene>
    <name evidence="2" type="ORF">C493_15575</name>
</gene>
<protein>
    <submittedName>
        <fullName evidence="2">Uncharacterized protein</fullName>
    </submittedName>
</protein>
<evidence type="ECO:0000313" key="3">
    <source>
        <dbReference type="Proteomes" id="UP000011602"/>
    </source>
</evidence>
<dbReference type="RefSeq" id="WP_007260379.1">
    <property type="nucleotide sequence ID" value="NZ_AOHZ01000075.1"/>
</dbReference>
<dbReference type="AlphaFoldDB" id="L9WSS0"/>
<comment type="caution">
    <text evidence="2">The sequence shown here is derived from an EMBL/GenBank/DDBJ whole genome shotgun (WGS) entry which is preliminary data.</text>
</comment>
<keyword evidence="3" id="KW-1185">Reference proteome</keyword>
<reference evidence="2 3" key="1">
    <citation type="journal article" date="2014" name="PLoS Genet.">
        <title>Phylogenetically driven sequencing of extremely halophilic archaea reveals strategies for static and dynamic osmo-response.</title>
        <authorList>
            <person name="Becker E.A."/>
            <person name="Seitzer P.M."/>
            <person name="Tritt A."/>
            <person name="Larsen D."/>
            <person name="Krusor M."/>
            <person name="Yao A.I."/>
            <person name="Wu D."/>
            <person name="Madern D."/>
            <person name="Eisen J.A."/>
            <person name="Darling A.E."/>
            <person name="Facciotti M.T."/>
        </authorList>
    </citation>
    <scope>NUCLEOTIDE SEQUENCE [LARGE SCALE GENOMIC DNA]</scope>
    <source>
        <strain evidence="2 3">JCM 12255</strain>
    </source>
</reference>
<dbReference type="STRING" id="1227499.C493_15575"/>
<dbReference type="OrthoDB" id="159119at2157"/>
<name>L9WSS0_9EURY</name>
<sequence length="69" mass="7957">MSLFGTCEDCSESANLRYKPDMSHDAQARPSICNRCRIRREERMLEQVQEERPVPPHVPSVPEERGDGE</sequence>
<dbReference type="EMBL" id="AOHZ01000075">
    <property type="protein sequence ID" value="ELY52482.1"/>
    <property type="molecule type" value="Genomic_DNA"/>
</dbReference>
<organism evidence="2 3">
    <name type="scientific">Natronolimnohabitans innermongolicus JCM 12255</name>
    <dbReference type="NCBI Taxonomy" id="1227499"/>
    <lineage>
        <taxon>Archaea</taxon>
        <taxon>Methanobacteriati</taxon>
        <taxon>Methanobacteriota</taxon>
        <taxon>Stenosarchaea group</taxon>
        <taxon>Halobacteria</taxon>
        <taxon>Halobacteriales</taxon>
        <taxon>Natrialbaceae</taxon>
        <taxon>Natronolimnohabitans</taxon>
    </lineage>
</organism>
<dbReference type="Proteomes" id="UP000011602">
    <property type="component" value="Unassembled WGS sequence"/>
</dbReference>
<evidence type="ECO:0000313" key="2">
    <source>
        <dbReference type="EMBL" id="ELY52482.1"/>
    </source>
</evidence>